<dbReference type="Gene3D" id="3.40.190.10">
    <property type="entry name" value="Periplasmic binding protein-like II"/>
    <property type="match status" value="2"/>
</dbReference>
<feature type="domain" description="Solute-binding protein family 3/N-terminal" evidence="5">
    <location>
        <begin position="38"/>
        <end position="265"/>
    </location>
</feature>
<dbReference type="AlphaFoldDB" id="A0A6M6E0B5"/>
<dbReference type="InterPro" id="IPR001638">
    <property type="entry name" value="Solute-binding_3/MltF_N"/>
</dbReference>
<dbReference type="PANTHER" id="PTHR35936">
    <property type="entry name" value="MEMBRANE-BOUND LYTIC MUREIN TRANSGLYCOSYLASE F"/>
    <property type="match status" value="1"/>
</dbReference>
<feature type="chain" id="PRO_5027038998" evidence="4">
    <location>
        <begin position="29"/>
        <end position="273"/>
    </location>
</feature>
<dbReference type="SMART" id="SM00062">
    <property type="entry name" value="PBPb"/>
    <property type="match status" value="1"/>
</dbReference>
<evidence type="ECO:0000313" key="6">
    <source>
        <dbReference type="EMBL" id="QJX77828.1"/>
    </source>
</evidence>
<name>A0A6M6E0B5_PRIMG</name>
<sequence length="273" mass="30489">MKKLQLTAIFLSLLLLLAACGTQNKETAANTSKDKVQKIIVGTGTQFPNICFLDDKGNLTGYDVELVKEIDKRLPNYKFEFKTMDFSNLLLSLESNKIDLVAHQMEVNEERKQKFLFNKEPYNIFPLHVVVNEKNTSIKSIKDLSGKKVIVGATSNSANLIDKYNKEHGNKINIVYSGQGSDDTKTQLKTGRADATISTPFAVDFVNKQADAEQKVVGPAISNSKVYFMLRKNETGLQKDVDKVLKEIKEDGTLTKLSKKWLGEDYTKAAGNN</sequence>
<evidence type="ECO:0000256" key="2">
    <source>
        <dbReference type="ARBA" id="ARBA00023139"/>
    </source>
</evidence>
<keyword evidence="3" id="KW-0449">Lipoprotein</keyword>
<evidence type="ECO:0000259" key="5">
    <source>
        <dbReference type="SMART" id="SM00062"/>
    </source>
</evidence>
<evidence type="ECO:0000256" key="1">
    <source>
        <dbReference type="ARBA" id="ARBA00022729"/>
    </source>
</evidence>
<reference evidence="6 7" key="1">
    <citation type="submission" date="2019-10" db="EMBL/GenBank/DDBJ databases">
        <title>Complete genome sequences for adaption low water activity.</title>
        <authorList>
            <person name="Zhao L."/>
            <person name="Zhong J."/>
        </authorList>
    </citation>
    <scope>NUCLEOTIDE SEQUENCE [LARGE SCALE GENOMIC DNA]</scope>
    <source>
        <strain evidence="6 7">FDU301</strain>
    </source>
</reference>
<dbReference type="EMBL" id="CP045272">
    <property type="protein sequence ID" value="QJX77828.1"/>
    <property type="molecule type" value="Genomic_DNA"/>
</dbReference>
<protein>
    <submittedName>
        <fullName evidence="6">Transporter substrate-binding domain-containing protein</fullName>
    </submittedName>
</protein>
<dbReference type="SUPFAM" id="SSF53850">
    <property type="entry name" value="Periplasmic binding protein-like II"/>
    <property type="match status" value="1"/>
</dbReference>
<dbReference type="Pfam" id="PF00497">
    <property type="entry name" value="SBP_bac_3"/>
    <property type="match status" value="1"/>
</dbReference>
<keyword evidence="2" id="KW-0564">Palmitate</keyword>
<dbReference type="PANTHER" id="PTHR35936:SF18">
    <property type="entry name" value="L-CYSTINE-BINDING PROTEIN TCYJ"/>
    <property type="match status" value="1"/>
</dbReference>
<dbReference type="CDD" id="cd13710">
    <property type="entry name" value="PBP2_TcyK"/>
    <property type="match status" value="1"/>
</dbReference>
<dbReference type="Proteomes" id="UP000501076">
    <property type="component" value="Chromosome"/>
</dbReference>
<proteinExistence type="predicted"/>
<dbReference type="PROSITE" id="PS51257">
    <property type="entry name" value="PROKAR_LIPOPROTEIN"/>
    <property type="match status" value="1"/>
</dbReference>
<evidence type="ECO:0000313" key="7">
    <source>
        <dbReference type="Proteomes" id="UP000501076"/>
    </source>
</evidence>
<keyword evidence="1 4" id="KW-0732">Signal</keyword>
<gene>
    <name evidence="6" type="ORF">FDZ14_17135</name>
</gene>
<evidence type="ECO:0000256" key="3">
    <source>
        <dbReference type="ARBA" id="ARBA00023288"/>
    </source>
</evidence>
<evidence type="ECO:0000256" key="4">
    <source>
        <dbReference type="SAM" id="SignalP"/>
    </source>
</evidence>
<dbReference type="RefSeq" id="WP_171777324.1">
    <property type="nucleotide sequence ID" value="NZ_CP045272.1"/>
</dbReference>
<organism evidence="6 7">
    <name type="scientific">Priestia megaterium</name>
    <name type="common">Bacillus megaterium</name>
    <dbReference type="NCBI Taxonomy" id="1404"/>
    <lineage>
        <taxon>Bacteria</taxon>
        <taxon>Bacillati</taxon>
        <taxon>Bacillota</taxon>
        <taxon>Bacilli</taxon>
        <taxon>Bacillales</taxon>
        <taxon>Bacillaceae</taxon>
        <taxon>Priestia</taxon>
    </lineage>
</organism>
<feature type="signal peptide" evidence="4">
    <location>
        <begin position="1"/>
        <end position="28"/>
    </location>
</feature>
<accession>A0A6M6E0B5</accession>